<feature type="region of interest" description="Disordered" evidence="1">
    <location>
        <begin position="28"/>
        <end position="52"/>
    </location>
</feature>
<dbReference type="PROSITE" id="PS51257">
    <property type="entry name" value="PROKAR_LIPOPROTEIN"/>
    <property type="match status" value="1"/>
</dbReference>
<dbReference type="EMBL" id="JACHDB010000001">
    <property type="protein sequence ID" value="MBB5433440.1"/>
    <property type="molecule type" value="Genomic_DNA"/>
</dbReference>
<evidence type="ECO:0008006" key="4">
    <source>
        <dbReference type="Google" id="ProtNLM"/>
    </source>
</evidence>
<gene>
    <name evidence="2" type="ORF">HDA36_003524</name>
</gene>
<name>A0A7W8QPF0_9ACTN</name>
<dbReference type="RefSeq" id="WP_184393202.1">
    <property type="nucleotide sequence ID" value="NZ_BAAAJD010000014.1"/>
</dbReference>
<organism evidence="2 3">
    <name type="scientific">Nocardiopsis composta</name>
    <dbReference type="NCBI Taxonomy" id="157465"/>
    <lineage>
        <taxon>Bacteria</taxon>
        <taxon>Bacillati</taxon>
        <taxon>Actinomycetota</taxon>
        <taxon>Actinomycetes</taxon>
        <taxon>Streptosporangiales</taxon>
        <taxon>Nocardiopsidaceae</taxon>
        <taxon>Nocardiopsis</taxon>
    </lineage>
</organism>
<evidence type="ECO:0000256" key="1">
    <source>
        <dbReference type="SAM" id="MobiDB-lite"/>
    </source>
</evidence>
<keyword evidence="3" id="KW-1185">Reference proteome</keyword>
<reference evidence="2 3" key="1">
    <citation type="submission" date="2020-08" db="EMBL/GenBank/DDBJ databases">
        <title>Sequencing the genomes of 1000 actinobacteria strains.</title>
        <authorList>
            <person name="Klenk H.-P."/>
        </authorList>
    </citation>
    <scope>NUCLEOTIDE SEQUENCE [LARGE SCALE GENOMIC DNA]</scope>
    <source>
        <strain evidence="2 3">DSM 44551</strain>
    </source>
</reference>
<dbReference type="Proteomes" id="UP000572635">
    <property type="component" value="Unassembled WGS sequence"/>
</dbReference>
<comment type="caution">
    <text evidence="2">The sequence shown here is derived from an EMBL/GenBank/DDBJ whole genome shotgun (WGS) entry which is preliminary data.</text>
</comment>
<proteinExistence type="predicted"/>
<feature type="compositionally biased region" description="Basic and acidic residues" evidence="1">
    <location>
        <begin position="36"/>
        <end position="46"/>
    </location>
</feature>
<accession>A0A7W8QPF0</accession>
<evidence type="ECO:0000313" key="3">
    <source>
        <dbReference type="Proteomes" id="UP000572635"/>
    </source>
</evidence>
<dbReference type="AlphaFoldDB" id="A0A7W8QPF0"/>
<evidence type="ECO:0000313" key="2">
    <source>
        <dbReference type="EMBL" id="MBB5433440.1"/>
    </source>
</evidence>
<sequence>MDHSRSARTAALAWTVGAVLLAASACGGGQEAGEAGGEKGGKKEDPAAASAEKLGEAQLVQYEDAKVVPEAGQHGTYGELSGVAHTKKLREETELDKPECADATDRWAALPEVREAPASVAVFARGDDTTLSHTLLSLPADTADQALEAAAAPEECSSYKATLKDGSTSSYEVAELDMDQIADGSRAFTVKTEAQGEEVWLYGVVYRNGDHLASTSVIGPDAGKDYAELLKGFTESAVEQEDKVLS</sequence>
<protein>
    <recommendedName>
        <fullName evidence="4">Lipoprotein</fullName>
    </recommendedName>
</protein>